<reference evidence="5 6" key="1">
    <citation type="submission" date="2016-10" db="EMBL/GenBank/DDBJ databases">
        <authorList>
            <person name="Varghese N."/>
            <person name="Submissions S."/>
        </authorList>
    </citation>
    <scope>NUCLEOTIDE SEQUENCE [LARGE SCALE GENOMIC DNA]</scope>
    <source>
        <strain evidence="5 6">DSM 18839</strain>
    </source>
</reference>
<dbReference type="GO" id="GO:0016787">
    <property type="term" value="F:hydrolase activity"/>
    <property type="evidence" value="ECO:0007669"/>
    <property type="project" value="UniProtKB-KW"/>
</dbReference>
<dbReference type="EMBL" id="FNBW01000003">
    <property type="protein sequence ID" value="SDF42775.1"/>
    <property type="molecule type" value="Genomic_DNA"/>
</dbReference>
<dbReference type="PRINTS" id="PR01210">
    <property type="entry name" value="GGTRANSPTASE"/>
</dbReference>
<dbReference type="SUPFAM" id="SSF56235">
    <property type="entry name" value="N-terminal nucleophile aminohydrolases (Ntn hydrolases)"/>
    <property type="match status" value="1"/>
</dbReference>
<keyword evidence="4" id="KW-0865">Zymogen</keyword>
<dbReference type="InterPro" id="IPR051792">
    <property type="entry name" value="GGT_bact"/>
</dbReference>
<dbReference type="Gene3D" id="3.60.20.40">
    <property type="match status" value="1"/>
</dbReference>
<dbReference type="Pfam" id="PF01019">
    <property type="entry name" value="G_glu_transpept"/>
    <property type="match status" value="1"/>
</dbReference>
<dbReference type="InterPro" id="IPR029055">
    <property type="entry name" value="Ntn_hydrolases_N"/>
</dbReference>
<dbReference type="RefSeq" id="WP_175474126.1">
    <property type="nucleotide sequence ID" value="NZ_FNBW01000003.1"/>
</dbReference>
<dbReference type="PANTHER" id="PTHR43199:SF1">
    <property type="entry name" value="GLUTATHIONE HYDROLASE PROENZYME"/>
    <property type="match status" value="1"/>
</dbReference>
<proteinExistence type="inferred from homology"/>
<sequence>MDLTEGFYGTVVAEEPRAALLARDVLVDGGSAADAAVTMFFALSATLPSSVGVTASGSCVVHDPQSKTVQRLEFLPRPSSDAPNATTLPLAPRAMFALHARHGTTPLGELIIRAERIARFGAPVSRALAQELIEDGGAVAGDPNAAALYRPGGRPLAQGAELSQVVLAATLARLRSEGVGTLYSGALGRAFVEGAAAAGYAVDPDRLRDALPRWAPITEIEHDNHLWGVAAPTEADLRLAQAALGMILESGDWADGDDAARAHLLAAALGEAALLAGTNTAITPDVLRQAASRITGDRKADSANQPLLAAMLGTSSGHRAGATSFFAVDSRGLGVGCAVGLGAPFGTGRTIPTLGVFLAPVRAEAVNGPGAFSLIVGNQNTGQFHMAASGAGGRRAISSMLETVLDHWVRRIRIDDVPALPHSHYAGGINTIFVEPATDASVVGSLRQRGYQVAPAETIATGHAFRCVEGLPRREIRCGVAKDPRSSGLMFFEFGG</sequence>
<dbReference type="Proteomes" id="UP000198615">
    <property type="component" value="Unassembled WGS sequence"/>
</dbReference>
<evidence type="ECO:0000256" key="4">
    <source>
        <dbReference type="ARBA" id="ARBA00023145"/>
    </source>
</evidence>
<evidence type="ECO:0000313" key="5">
    <source>
        <dbReference type="EMBL" id="SDF42775.1"/>
    </source>
</evidence>
<comment type="caution">
    <text evidence="5">The sequence shown here is derived from an EMBL/GenBank/DDBJ whole genome shotgun (WGS) entry which is preliminary data.</text>
</comment>
<gene>
    <name evidence="5" type="ORF">SAMN05660686_01302</name>
</gene>
<name>A0A8G2EUL5_9PROT</name>
<comment type="similarity">
    <text evidence="1">Belongs to the gamma-glutamyltransferase family.</text>
</comment>
<dbReference type="InterPro" id="IPR043137">
    <property type="entry name" value="GGT_ssub_C"/>
</dbReference>
<protein>
    <submittedName>
        <fullName evidence="5">Gamma-glutamyltranspeptidase / glutathione hydrolase</fullName>
    </submittedName>
</protein>
<evidence type="ECO:0000256" key="3">
    <source>
        <dbReference type="ARBA" id="ARBA00022801"/>
    </source>
</evidence>
<organism evidence="5 6">
    <name type="scientific">Thalassobaculum litoreum DSM 18839</name>
    <dbReference type="NCBI Taxonomy" id="1123362"/>
    <lineage>
        <taxon>Bacteria</taxon>
        <taxon>Pseudomonadati</taxon>
        <taxon>Pseudomonadota</taxon>
        <taxon>Alphaproteobacteria</taxon>
        <taxon>Rhodospirillales</taxon>
        <taxon>Thalassobaculaceae</taxon>
        <taxon>Thalassobaculum</taxon>
    </lineage>
</organism>
<dbReference type="GO" id="GO:0016740">
    <property type="term" value="F:transferase activity"/>
    <property type="evidence" value="ECO:0007669"/>
    <property type="project" value="UniProtKB-KW"/>
</dbReference>
<dbReference type="PANTHER" id="PTHR43199">
    <property type="entry name" value="GLUTATHIONE HYDROLASE"/>
    <property type="match status" value="1"/>
</dbReference>
<keyword evidence="3 5" id="KW-0378">Hydrolase</keyword>
<accession>A0A8G2EUL5</accession>
<evidence type="ECO:0000313" key="6">
    <source>
        <dbReference type="Proteomes" id="UP000198615"/>
    </source>
</evidence>
<evidence type="ECO:0000256" key="2">
    <source>
        <dbReference type="ARBA" id="ARBA00022679"/>
    </source>
</evidence>
<keyword evidence="6" id="KW-1185">Reference proteome</keyword>
<dbReference type="AlphaFoldDB" id="A0A8G2EUL5"/>
<keyword evidence="2" id="KW-0808">Transferase</keyword>
<evidence type="ECO:0000256" key="1">
    <source>
        <dbReference type="ARBA" id="ARBA00009381"/>
    </source>
</evidence>